<evidence type="ECO:0000313" key="1">
    <source>
        <dbReference type="EMBL" id="TCO04415.1"/>
    </source>
</evidence>
<dbReference type="SUPFAM" id="SSF52833">
    <property type="entry name" value="Thioredoxin-like"/>
    <property type="match status" value="1"/>
</dbReference>
<reference evidence="1 2" key="1">
    <citation type="submission" date="2019-03" db="EMBL/GenBank/DDBJ databases">
        <title>Genomic Encyclopedia of Type Strains, Phase IV (KMG-IV): sequencing the most valuable type-strain genomes for metagenomic binning, comparative biology and taxonomic classification.</title>
        <authorList>
            <person name="Goeker M."/>
        </authorList>
    </citation>
    <scope>NUCLEOTIDE SEQUENCE [LARGE SCALE GENOMIC DNA]</scope>
    <source>
        <strain evidence="1 2">DSM 24179</strain>
    </source>
</reference>
<organism evidence="1 2">
    <name type="scientific">Natronoflexus pectinivorans</name>
    <dbReference type="NCBI Taxonomy" id="682526"/>
    <lineage>
        <taxon>Bacteria</taxon>
        <taxon>Pseudomonadati</taxon>
        <taxon>Bacteroidota</taxon>
        <taxon>Bacteroidia</taxon>
        <taxon>Marinilabiliales</taxon>
        <taxon>Marinilabiliaceae</taxon>
        <taxon>Natronoflexus</taxon>
    </lineage>
</organism>
<dbReference type="RefSeq" id="WP_132435256.1">
    <property type="nucleotide sequence ID" value="NZ_SLWK01000018.1"/>
</dbReference>
<gene>
    <name evidence="1" type="ORF">EV194_1184</name>
</gene>
<evidence type="ECO:0000313" key="2">
    <source>
        <dbReference type="Proteomes" id="UP000295221"/>
    </source>
</evidence>
<dbReference type="PROSITE" id="PS51257">
    <property type="entry name" value="PROKAR_LIPOPROTEIN"/>
    <property type="match status" value="1"/>
</dbReference>
<evidence type="ECO:0008006" key="3">
    <source>
        <dbReference type="Google" id="ProtNLM"/>
    </source>
</evidence>
<comment type="caution">
    <text evidence="1">The sequence shown here is derived from an EMBL/GenBank/DDBJ whole genome shotgun (WGS) entry which is preliminary data.</text>
</comment>
<dbReference type="EMBL" id="SLWK01000018">
    <property type="protein sequence ID" value="TCO04415.1"/>
    <property type="molecule type" value="Genomic_DNA"/>
</dbReference>
<dbReference type="OrthoDB" id="1100417at2"/>
<dbReference type="Proteomes" id="UP000295221">
    <property type="component" value="Unassembled WGS sequence"/>
</dbReference>
<proteinExistence type="predicted"/>
<accession>A0A4R2G946</accession>
<dbReference type="AlphaFoldDB" id="A0A4R2G946"/>
<keyword evidence="2" id="KW-1185">Reference proteome</keyword>
<dbReference type="InterPro" id="IPR036249">
    <property type="entry name" value="Thioredoxin-like_sf"/>
</dbReference>
<name>A0A4R2G946_9BACT</name>
<protein>
    <recommendedName>
        <fullName evidence="3">AhpC/TSA family protein</fullName>
    </recommendedName>
</protein>
<sequence>MRLNIIFIIVVYLFTISSCTQPSQTEKELREVLNSHLNIEMFESLLHKDSTISYKQFREAHSYLSVIYLQDGCSPCYPKFVEWHQKMEEMEDVPGHTLLFIIQTDEYDTFLHKVNELDQNIDKKYYIIVDPDHKLFISNNQIPSWIMNSSMLIDEENKIKMVGAPWVNEDMKNLFYKTVSSD</sequence>